<evidence type="ECO:0000313" key="3">
    <source>
        <dbReference type="Proteomes" id="UP000654075"/>
    </source>
</evidence>
<feature type="non-terminal residue" evidence="2">
    <location>
        <position position="247"/>
    </location>
</feature>
<dbReference type="EMBL" id="CAJNNV010015740">
    <property type="protein sequence ID" value="CAE8603756.1"/>
    <property type="molecule type" value="Genomic_DNA"/>
</dbReference>
<dbReference type="Proteomes" id="UP000654075">
    <property type="component" value="Unassembled WGS sequence"/>
</dbReference>
<evidence type="ECO:0000313" key="2">
    <source>
        <dbReference type="EMBL" id="CAE8603756.1"/>
    </source>
</evidence>
<gene>
    <name evidence="2" type="ORF">PGLA1383_LOCUS21960</name>
</gene>
<feature type="transmembrane region" description="Helical" evidence="1">
    <location>
        <begin position="12"/>
        <end position="33"/>
    </location>
</feature>
<name>A0A813ETV2_POLGL</name>
<keyword evidence="1" id="KW-1133">Transmembrane helix</keyword>
<proteinExistence type="predicted"/>
<dbReference type="OrthoDB" id="412483at2759"/>
<feature type="transmembrane region" description="Helical" evidence="1">
    <location>
        <begin position="45"/>
        <end position="64"/>
    </location>
</feature>
<organism evidence="2 3">
    <name type="scientific">Polarella glacialis</name>
    <name type="common">Dinoflagellate</name>
    <dbReference type="NCBI Taxonomy" id="89957"/>
    <lineage>
        <taxon>Eukaryota</taxon>
        <taxon>Sar</taxon>
        <taxon>Alveolata</taxon>
        <taxon>Dinophyceae</taxon>
        <taxon>Suessiales</taxon>
        <taxon>Suessiaceae</taxon>
        <taxon>Polarella</taxon>
    </lineage>
</organism>
<comment type="caution">
    <text evidence="2">The sequence shown here is derived from an EMBL/GenBank/DDBJ whole genome shotgun (WGS) entry which is preliminary data.</text>
</comment>
<keyword evidence="3" id="KW-1185">Reference proteome</keyword>
<reference evidence="2" key="1">
    <citation type="submission" date="2021-02" db="EMBL/GenBank/DDBJ databases">
        <authorList>
            <person name="Dougan E. K."/>
            <person name="Rhodes N."/>
            <person name="Thang M."/>
            <person name="Chan C."/>
        </authorList>
    </citation>
    <scope>NUCLEOTIDE SEQUENCE</scope>
</reference>
<protein>
    <submittedName>
        <fullName evidence="2">Uncharacterized protein</fullName>
    </submittedName>
</protein>
<dbReference type="OMA" id="MASWTEA"/>
<dbReference type="AlphaFoldDB" id="A0A813ETV2"/>
<keyword evidence="1" id="KW-0472">Membrane</keyword>
<evidence type="ECO:0000256" key="1">
    <source>
        <dbReference type="SAM" id="Phobius"/>
    </source>
</evidence>
<keyword evidence="1" id="KW-0812">Transmembrane</keyword>
<feature type="transmembrane region" description="Helical" evidence="1">
    <location>
        <begin position="76"/>
        <end position="95"/>
    </location>
</feature>
<sequence>QQLHTRPAQAPELVAIFVNVLTPWLVFSGIFAAMSCSVHYKMAGVAWAIVGVGIILAGVAGFLANRTRLRERDPMWYIFAALALLIATVAAAVLGDMNFSYNMQTFYDIENLNSYPALYCVAPIVYGQEQLASYDFWAVGVNCCSGATSDFRYGVYDNPHARSGLRLLRDDQRSVFRLAVQQAEAAYNMKAAHPLFFYRMQDPVAEIMQCKNDGFRYYPRGLFTHFVFNRLCVACAVFGFSKLSNDL</sequence>
<accession>A0A813ETV2</accession>